<dbReference type="AlphaFoldDB" id="C9RP52"/>
<keyword evidence="5" id="KW-1185">Reference proteome</keyword>
<evidence type="ECO:0000313" key="4">
    <source>
        <dbReference type="Proteomes" id="UP000000517"/>
    </source>
</evidence>
<dbReference type="NCBIfam" id="TIGR02145">
    <property type="entry name" value="Fib_succ_major"/>
    <property type="match status" value="1"/>
</dbReference>
<evidence type="ECO:0000313" key="2">
    <source>
        <dbReference type="EMBL" id="ACX76520.1"/>
    </source>
</evidence>
<dbReference type="Proteomes" id="UP000001497">
    <property type="component" value="Chromosome"/>
</dbReference>
<feature type="domain" description="Fibrobacter succinogenes major paralogous" evidence="1">
    <location>
        <begin position="176"/>
        <end position="391"/>
    </location>
</feature>
<keyword evidence="3" id="KW-0449">Lipoprotein</keyword>
<sequence length="392" mass="43783">MTRLIIALVTIIFLTSCGDDSSSNTNLTNKIDLPASSTIDLFSSSSDVSKMICDSVGTCFKSPLETCSKRPYNSECVKSCDAYYSCENDYICASEWRDNSIFFDVCLQACFDFKDSLINGNLYCFDLLRYGNTGHYLDEICNSTSNYCSYDWKIEPCTNENCMKDTRDGQIYKITTIGKQTWMAQNLNYRGYIFPTAMRDSLSYCYNDSCLKYGRYYTWAAAMDSAAIFSTGGKNCGYFSYDTICKPKYPVQGICPYGWHLPTIEEWRLLVTTVGGEDVAGQILGATTGWWLNNEKNKNSVNFDIFPTGYADFVGSTINFIDLGYGGKLGVLGVGKSAKFWSSSYHNPSTINGVSDHKIFGAEGLYYSPEYVNTTNGVGFVSFARSVRCVKD</sequence>
<proteinExistence type="predicted"/>
<dbReference type="KEGG" id="fsu:Fisuc_2940"/>
<dbReference type="InterPro" id="IPR011871">
    <property type="entry name" value="Fib_succ_major"/>
</dbReference>
<name>C9RP52_FIBSS</name>
<evidence type="ECO:0000313" key="5">
    <source>
        <dbReference type="Proteomes" id="UP000001497"/>
    </source>
</evidence>
<dbReference type="PATRIC" id="fig|59374.8.peg.194"/>
<reference evidence="4" key="2">
    <citation type="submission" date="2010-08" db="EMBL/GenBank/DDBJ databases">
        <title>Complete sequence of Fibrobacter succinogenes subsp. succinogenes S85.</title>
        <authorList>
            <person name="Durkin A.S."/>
            <person name="Nelson K.E."/>
            <person name="Morrison M."/>
            <person name="Forsberg C.W."/>
            <person name="Wilson D.B."/>
            <person name="Russell J.B."/>
            <person name="Cann I.K.O."/>
            <person name="Mackie R.I."/>
            <person name="White B.A."/>
        </authorList>
    </citation>
    <scope>NUCLEOTIDE SEQUENCE [LARGE SCALE GENOMIC DNA]</scope>
    <source>
        <strain evidence="4">ATCC 19169 / S85</strain>
    </source>
</reference>
<accession>C9RP52</accession>
<dbReference type="Proteomes" id="UP000000517">
    <property type="component" value="Chromosome"/>
</dbReference>
<dbReference type="EMBL" id="CP001792">
    <property type="protein sequence ID" value="ACX76520.1"/>
    <property type="molecule type" value="Genomic_DNA"/>
</dbReference>
<dbReference type="eggNOG" id="COG4704">
    <property type="taxonomic scope" value="Bacteria"/>
</dbReference>
<protein>
    <submittedName>
        <fullName evidence="3">Putative lipoprotein</fullName>
    </submittedName>
</protein>
<dbReference type="Pfam" id="PF09603">
    <property type="entry name" value="Fib_succ_major"/>
    <property type="match status" value="1"/>
</dbReference>
<reference evidence="2 5" key="1">
    <citation type="submission" date="2009-10" db="EMBL/GenBank/DDBJ databases">
        <title>Complete sequence of Fibrobacter succinogenes subsp. succinogenes S85.</title>
        <authorList>
            <consortium name="US DOE Joint Genome Institute"/>
            <person name="Lucas S."/>
            <person name="Copeland A."/>
            <person name="Lapidus A."/>
            <person name="Glavina del Rio T."/>
            <person name="Tice H."/>
            <person name="Bruce D."/>
            <person name="Goodwin L."/>
            <person name="Pitluck S."/>
            <person name="Chertkov O."/>
            <person name="Detter J.C."/>
            <person name="Han C."/>
            <person name="Tapia R."/>
            <person name="Larimer F."/>
            <person name="Land M."/>
            <person name="Hauser L."/>
            <person name="Kyrpides N."/>
            <person name="Mikhailova N."/>
            <person name="Weimer P.J."/>
            <person name="Stevenson D.M."/>
            <person name="Boyum J."/>
            <person name="Brumm P.I."/>
            <person name="Mead D."/>
        </authorList>
    </citation>
    <scope>NUCLEOTIDE SEQUENCE [LARGE SCALE GENOMIC DNA]</scope>
    <source>
        <strain evidence="5">ATCC 19169 / S85</strain>
        <strain evidence="2">S85</strain>
    </source>
</reference>
<organism evidence="3 4">
    <name type="scientific">Fibrobacter succinogenes (strain ATCC 19169 / S85)</name>
    <dbReference type="NCBI Taxonomy" id="59374"/>
    <lineage>
        <taxon>Bacteria</taxon>
        <taxon>Pseudomonadati</taxon>
        <taxon>Fibrobacterota</taxon>
        <taxon>Fibrobacteria</taxon>
        <taxon>Fibrobacterales</taxon>
        <taxon>Fibrobacteraceae</taxon>
        <taxon>Fibrobacter</taxon>
    </lineage>
</organism>
<evidence type="ECO:0000313" key="3">
    <source>
        <dbReference type="EMBL" id="ADL24586.1"/>
    </source>
</evidence>
<dbReference type="EMBL" id="CP002158">
    <property type="protein sequence ID" value="ADL24586.1"/>
    <property type="molecule type" value="Genomic_DNA"/>
</dbReference>
<dbReference type="KEGG" id="fsc:FSU_0203"/>
<gene>
    <name evidence="2" type="ordered locus">Fisuc_2940</name>
    <name evidence="3" type="ordered locus">FSU_0203</name>
</gene>
<dbReference type="HOGENOM" id="CLU_703482_0_0_0"/>
<evidence type="ECO:0000259" key="1">
    <source>
        <dbReference type="Pfam" id="PF09603"/>
    </source>
</evidence>
<reference evidence="3" key="3">
    <citation type="submission" date="2010-08" db="EMBL/GenBank/DDBJ databases">
        <authorList>
            <person name="Durkin A.S."/>
            <person name="Nelson K.E."/>
            <person name="Morrison M."/>
            <person name="Forsberg C.W."/>
            <person name="Wilson D.B."/>
            <person name="Russell J.B."/>
            <person name="Cann I.K.O."/>
            <person name="Mackie R.I."/>
            <person name="White B.A."/>
        </authorList>
    </citation>
    <scope>NUCLEOTIDE SEQUENCE</scope>
    <source>
        <strain evidence="3">S85</strain>
    </source>
</reference>
<dbReference type="PROSITE" id="PS51257">
    <property type="entry name" value="PROKAR_LIPOPROTEIN"/>
    <property type="match status" value="1"/>
</dbReference>